<evidence type="ECO:0008006" key="6">
    <source>
        <dbReference type="Google" id="ProtNLM"/>
    </source>
</evidence>
<dbReference type="InterPro" id="IPR000048">
    <property type="entry name" value="IQ_motif_EF-hand-BS"/>
</dbReference>
<evidence type="ECO:0000313" key="4">
    <source>
        <dbReference type="EMBL" id="ESQ56099.1"/>
    </source>
</evidence>
<keyword evidence="1" id="KW-0112">Calmodulin-binding</keyword>
<feature type="region of interest" description="Disordered" evidence="3">
    <location>
        <begin position="19"/>
        <end position="76"/>
    </location>
</feature>
<dbReference type="Proteomes" id="UP000030689">
    <property type="component" value="Unassembled WGS sequence"/>
</dbReference>
<evidence type="ECO:0000313" key="5">
    <source>
        <dbReference type="Proteomes" id="UP000030689"/>
    </source>
</evidence>
<dbReference type="GO" id="GO:0005516">
    <property type="term" value="F:calmodulin binding"/>
    <property type="evidence" value="ECO:0007669"/>
    <property type="project" value="UniProtKB-KW"/>
</dbReference>
<gene>
    <name evidence="4" type="ORF">EUTSA_v10025526mg</name>
</gene>
<sequence>MGKTSKWIRNFLTGKKERAKEKINQSECGFTSTIPGTPKEKRRWSFRRSSATGPPACAFTLKDSSPPPQPPPPPPPQPFVLAIVEREDEESKSGSTATVAVEEFAAVKIQACFRSHLARKALRALKGLVKLQALVRGHLVRKQATATLRCMQALITLQAKAREQRIRMIGDSTTTKPTNPRTSIHKTRINNIYHESEENIKIVEMDTQSKMYSPAASAMTEMSPRAYSSHFEDCNSFNTAQSSPQCLSKAKARSQSAPKQRPPEIYEKQTSGRRRSSMEAPRNGVPRAVRMQRSSSQLGKESQQQQQQHHHHQYYPWMAIKLDRSNISLMESECGSTSTVMTNTNYGRHVDVSPERLLVSQENMN</sequence>
<dbReference type="SMART" id="SM00015">
    <property type="entry name" value="IQ"/>
    <property type="match status" value="2"/>
</dbReference>
<reference evidence="4 5" key="1">
    <citation type="journal article" date="2013" name="Front. Plant Sci.">
        <title>The Reference Genome of the Halophytic Plant Eutrema salsugineum.</title>
        <authorList>
            <person name="Yang R."/>
            <person name="Jarvis D.E."/>
            <person name="Chen H."/>
            <person name="Beilstein M.A."/>
            <person name="Grimwood J."/>
            <person name="Jenkins J."/>
            <person name="Shu S."/>
            <person name="Prochnik S."/>
            <person name="Xin M."/>
            <person name="Ma C."/>
            <person name="Schmutz J."/>
            <person name="Wing R.A."/>
            <person name="Mitchell-Olds T."/>
            <person name="Schumaker K.S."/>
            <person name="Wang X."/>
        </authorList>
    </citation>
    <scope>NUCLEOTIDE SEQUENCE [LARGE SCALE GENOMIC DNA]</scope>
</reference>
<feature type="compositionally biased region" description="Polar residues" evidence="3">
    <location>
        <begin position="292"/>
        <end position="302"/>
    </location>
</feature>
<keyword evidence="5" id="KW-1185">Reference proteome</keyword>
<accession>V4MHP2</accession>
<dbReference type="OMA" id="NHYPWSI"/>
<evidence type="ECO:0000256" key="3">
    <source>
        <dbReference type="SAM" id="MobiDB-lite"/>
    </source>
</evidence>
<feature type="region of interest" description="Disordered" evidence="3">
    <location>
        <begin position="240"/>
        <end position="312"/>
    </location>
</feature>
<dbReference type="AlphaFoldDB" id="V4MHP2"/>
<dbReference type="KEGG" id="eus:EUTSA_v10025526mg"/>
<comment type="similarity">
    <text evidence="2">Belongs to the IQD family.</text>
</comment>
<evidence type="ECO:0000256" key="2">
    <source>
        <dbReference type="ARBA" id="ARBA00024341"/>
    </source>
</evidence>
<dbReference type="PANTHER" id="PTHR32295:SF45">
    <property type="entry name" value="PROTEIN IQ-DOMAIN 19"/>
    <property type="match status" value="1"/>
</dbReference>
<dbReference type="STRING" id="72664.V4MHP2"/>
<proteinExistence type="inferred from homology"/>
<dbReference type="PROSITE" id="PS50096">
    <property type="entry name" value="IQ"/>
    <property type="match status" value="2"/>
</dbReference>
<dbReference type="CDD" id="cd23767">
    <property type="entry name" value="IQCD"/>
    <property type="match status" value="1"/>
</dbReference>
<dbReference type="eggNOG" id="ENOG502QS5R">
    <property type="taxonomic scope" value="Eukaryota"/>
</dbReference>
<name>V4MHP2_EUTSA</name>
<protein>
    <recommendedName>
        <fullName evidence="6">DUF4005 domain-containing protein</fullName>
    </recommendedName>
</protein>
<dbReference type="Pfam" id="PF00612">
    <property type="entry name" value="IQ"/>
    <property type="match status" value="2"/>
</dbReference>
<organism evidence="4 5">
    <name type="scientific">Eutrema salsugineum</name>
    <name type="common">Saltwater cress</name>
    <name type="synonym">Sisymbrium salsugineum</name>
    <dbReference type="NCBI Taxonomy" id="72664"/>
    <lineage>
        <taxon>Eukaryota</taxon>
        <taxon>Viridiplantae</taxon>
        <taxon>Streptophyta</taxon>
        <taxon>Embryophyta</taxon>
        <taxon>Tracheophyta</taxon>
        <taxon>Spermatophyta</taxon>
        <taxon>Magnoliopsida</taxon>
        <taxon>eudicotyledons</taxon>
        <taxon>Gunneridae</taxon>
        <taxon>Pentapetalae</taxon>
        <taxon>rosids</taxon>
        <taxon>malvids</taxon>
        <taxon>Brassicales</taxon>
        <taxon>Brassicaceae</taxon>
        <taxon>Eutremeae</taxon>
        <taxon>Eutrema</taxon>
    </lineage>
</organism>
<feature type="compositionally biased region" description="Pro residues" evidence="3">
    <location>
        <begin position="65"/>
        <end position="76"/>
    </location>
</feature>
<dbReference type="Gramene" id="ESQ56099">
    <property type="protein sequence ID" value="ESQ56099"/>
    <property type="gene ID" value="EUTSA_v10025526mg"/>
</dbReference>
<dbReference type="EMBL" id="KI517384">
    <property type="protein sequence ID" value="ESQ56099.1"/>
    <property type="molecule type" value="Genomic_DNA"/>
</dbReference>
<dbReference type="PANTHER" id="PTHR32295">
    <property type="entry name" value="IQ-DOMAIN 5-RELATED"/>
    <property type="match status" value="1"/>
</dbReference>
<evidence type="ECO:0000256" key="1">
    <source>
        <dbReference type="ARBA" id="ARBA00022860"/>
    </source>
</evidence>
<dbReference type="Gene3D" id="1.20.5.190">
    <property type="match status" value="1"/>
</dbReference>
<feature type="compositionally biased region" description="Polar residues" evidence="3">
    <location>
        <begin position="25"/>
        <end position="35"/>
    </location>
</feature>